<dbReference type="AlphaFoldDB" id="A0A2H3EFP3"/>
<reference evidence="2" key="1">
    <citation type="journal article" date="2017" name="Nat. Ecol. Evol.">
        <title>Genome expansion and lineage-specific genetic innovations in the forest pathogenic fungi Armillaria.</title>
        <authorList>
            <person name="Sipos G."/>
            <person name="Prasanna A.N."/>
            <person name="Walter M.C."/>
            <person name="O'Connor E."/>
            <person name="Balint B."/>
            <person name="Krizsan K."/>
            <person name="Kiss B."/>
            <person name="Hess J."/>
            <person name="Varga T."/>
            <person name="Slot J."/>
            <person name="Riley R."/>
            <person name="Boka B."/>
            <person name="Rigling D."/>
            <person name="Barry K."/>
            <person name="Lee J."/>
            <person name="Mihaltcheva S."/>
            <person name="LaButti K."/>
            <person name="Lipzen A."/>
            <person name="Waldron R."/>
            <person name="Moloney N.M."/>
            <person name="Sperisen C."/>
            <person name="Kredics L."/>
            <person name="Vagvoelgyi C."/>
            <person name="Patrignani A."/>
            <person name="Fitzpatrick D."/>
            <person name="Nagy I."/>
            <person name="Doyle S."/>
            <person name="Anderson J.B."/>
            <person name="Grigoriev I.V."/>
            <person name="Gueldener U."/>
            <person name="Muensterkoetter M."/>
            <person name="Nagy L.G."/>
        </authorList>
    </citation>
    <scope>NUCLEOTIDE SEQUENCE [LARGE SCALE GENOMIC DNA]</scope>
    <source>
        <strain evidence="2">Ar21-2</strain>
    </source>
</reference>
<dbReference type="InParanoid" id="A0A2H3EFP3"/>
<organism evidence="1 2">
    <name type="scientific">Armillaria gallica</name>
    <name type="common">Bulbous honey fungus</name>
    <name type="synonym">Armillaria bulbosa</name>
    <dbReference type="NCBI Taxonomy" id="47427"/>
    <lineage>
        <taxon>Eukaryota</taxon>
        <taxon>Fungi</taxon>
        <taxon>Dikarya</taxon>
        <taxon>Basidiomycota</taxon>
        <taxon>Agaricomycotina</taxon>
        <taxon>Agaricomycetes</taxon>
        <taxon>Agaricomycetidae</taxon>
        <taxon>Agaricales</taxon>
        <taxon>Marasmiineae</taxon>
        <taxon>Physalacriaceae</taxon>
        <taxon>Armillaria</taxon>
    </lineage>
</organism>
<evidence type="ECO:0000313" key="2">
    <source>
        <dbReference type="Proteomes" id="UP000217790"/>
    </source>
</evidence>
<accession>A0A2H3EFP3</accession>
<dbReference type="Proteomes" id="UP000217790">
    <property type="component" value="Unassembled WGS sequence"/>
</dbReference>
<protein>
    <submittedName>
        <fullName evidence="1">Uncharacterized protein</fullName>
    </submittedName>
</protein>
<sequence>MCAFEFRYTHGSSSNVGRHSGPRHRAETTHRLPASSDLVHEMMALGYMNQDPGNKSQCLAHVMQTLRSQTRGWSHYFTSKIRGSKPCGVSPQQVHVIELKNPEIKTFRGQSPVWEHDLTTTNLKSKPCRVKHPPVDRWDKASSSRRDDCWAIIETIALGEIRQASLSSDPKPIPCAGTLFELEIFEVQTLRSRTAPVKRAVDGKSFWMVNCAPAVIGL</sequence>
<evidence type="ECO:0000313" key="1">
    <source>
        <dbReference type="EMBL" id="PBK99163.1"/>
    </source>
</evidence>
<gene>
    <name evidence="1" type="ORF">ARMGADRAFT_1025444</name>
</gene>
<keyword evidence="2" id="KW-1185">Reference proteome</keyword>
<name>A0A2H3EFP3_ARMGA</name>
<dbReference type="EMBL" id="KZ293647">
    <property type="protein sequence ID" value="PBK99163.1"/>
    <property type="molecule type" value="Genomic_DNA"/>
</dbReference>
<proteinExistence type="predicted"/>